<feature type="compositionally biased region" description="Basic and acidic residues" evidence="1">
    <location>
        <begin position="1"/>
        <end position="50"/>
    </location>
</feature>
<name>A0ABP0KUG0_9DINO</name>
<sequence>MSEKDRQEKEEWREKRRKGREDAIERMKMKERDAKKEKERRELEKFKEDNPQAYEDMLAQKREDERQAAEQKKRERLLQAAWERKRRIEAGEDPDEDTRQAPSSAKGKKGKASGSWYSTIAALIIMAVVGGIGYIVATGTGAKGGSGSGRSKGKKKTLWRQSRVCALELGRCYQWQFALVEAGCWLPQQGAVARCMGLRHSRSNRQGGDPFRSVARCFAEEQRGKIHHNRYSWVLVPLQGAAVTVDVSGVLMAVEPGRWCRCRMLLQIP</sequence>
<feature type="compositionally biased region" description="Basic and acidic residues" evidence="1">
    <location>
        <begin position="58"/>
        <end position="90"/>
    </location>
</feature>
<dbReference type="EMBL" id="CAXAMN010010002">
    <property type="protein sequence ID" value="CAK9030541.1"/>
    <property type="molecule type" value="Genomic_DNA"/>
</dbReference>
<keyword evidence="2" id="KW-0812">Transmembrane</keyword>
<feature type="transmembrane region" description="Helical" evidence="2">
    <location>
        <begin position="116"/>
        <end position="137"/>
    </location>
</feature>
<protein>
    <submittedName>
        <fullName evidence="3">Uncharacterized protein</fullName>
    </submittedName>
</protein>
<keyword evidence="4" id="KW-1185">Reference proteome</keyword>
<keyword evidence="2" id="KW-1133">Transmembrane helix</keyword>
<proteinExistence type="predicted"/>
<evidence type="ECO:0000313" key="4">
    <source>
        <dbReference type="Proteomes" id="UP001642484"/>
    </source>
</evidence>
<comment type="caution">
    <text evidence="3">The sequence shown here is derived from an EMBL/GenBank/DDBJ whole genome shotgun (WGS) entry which is preliminary data.</text>
</comment>
<keyword evidence="2" id="KW-0472">Membrane</keyword>
<gene>
    <name evidence="3" type="ORF">CCMP2556_LOCUS17909</name>
</gene>
<accession>A0ABP0KUG0</accession>
<organism evidence="3 4">
    <name type="scientific">Durusdinium trenchii</name>
    <dbReference type="NCBI Taxonomy" id="1381693"/>
    <lineage>
        <taxon>Eukaryota</taxon>
        <taxon>Sar</taxon>
        <taxon>Alveolata</taxon>
        <taxon>Dinophyceae</taxon>
        <taxon>Suessiales</taxon>
        <taxon>Symbiodiniaceae</taxon>
        <taxon>Durusdinium</taxon>
    </lineage>
</organism>
<dbReference type="Proteomes" id="UP001642484">
    <property type="component" value="Unassembled WGS sequence"/>
</dbReference>
<evidence type="ECO:0000313" key="3">
    <source>
        <dbReference type="EMBL" id="CAK9030541.1"/>
    </source>
</evidence>
<evidence type="ECO:0000256" key="2">
    <source>
        <dbReference type="SAM" id="Phobius"/>
    </source>
</evidence>
<feature type="region of interest" description="Disordered" evidence="1">
    <location>
        <begin position="1"/>
        <end position="112"/>
    </location>
</feature>
<evidence type="ECO:0000256" key="1">
    <source>
        <dbReference type="SAM" id="MobiDB-lite"/>
    </source>
</evidence>
<reference evidence="3 4" key="1">
    <citation type="submission" date="2024-02" db="EMBL/GenBank/DDBJ databases">
        <authorList>
            <person name="Chen Y."/>
            <person name="Shah S."/>
            <person name="Dougan E. K."/>
            <person name="Thang M."/>
            <person name="Chan C."/>
        </authorList>
    </citation>
    <scope>NUCLEOTIDE SEQUENCE [LARGE SCALE GENOMIC DNA]</scope>
</reference>